<evidence type="ECO:0000256" key="1">
    <source>
        <dbReference type="SAM" id="SignalP"/>
    </source>
</evidence>
<reference evidence="2 3" key="1">
    <citation type="submission" date="2020-04" db="EMBL/GenBank/DDBJ databases">
        <title>Enterovirga sp. isolate from soil.</title>
        <authorList>
            <person name="Chea S."/>
            <person name="Kim D.-U."/>
        </authorList>
    </citation>
    <scope>NUCLEOTIDE SEQUENCE [LARGE SCALE GENOMIC DNA]</scope>
    <source>
        <strain evidence="2 3">DB1703</strain>
    </source>
</reference>
<organism evidence="2 3">
    <name type="scientific">Enterovirga aerilata</name>
    <dbReference type="NCBI Taxonomy" id="2730920"/>
    <lineage>
        <taxon>Bacteria</taxon>
        <taxon>Pseudomonadati</taxon>
        <taxon>Pseudomonadota</taxon>
        <taxon>Alphaproteobacteria</taxon>
        <taxon>Hyphomicrobiales</taxon>
        <taxon>Methylobacteriaceae</taxon>
        <taxon>Enterovirga</taxon>
    </lineage>
</organism>
<feature type="signal peptide" evidence="1">
    <location>
        <begin position="1"/>
        <end position="24"/>
    </location>
</feature>
<evidence type="ECO:0000313" key="3">
    <source>
        <dbReference type="Proteomes" id="UP000564885"/>
    </source>
</evidence>
<name>A0A849IB57_9HYPH</name>
<evidence type="ECO:0000313" key="2">
    <source>
        <dbReference type="EMBL" id="NNM73270.1"/>
    </source>
</evidence>
<proteinExistence type="predicted"/>
<dbReference type="AlphaFoldDB" id="A0A849IB57"/>
<keyword evidence="3" id="KW-1185">Reference proteome</keyword>
<dbReference type="Proteomes" id="UP000564885">
    <property type="component" value="Unassembled WGS sequence"/>
</dbReference>
<gene>
    <name evidence="2" type="ORF">HJG44_12850</name>
</gene>
<feature type="chain" id="PRO_5032491705" description="Carboxypeptidase regulatory-like domain-containing protein" evidence="1">
    <location>
        <begin position="25"/>
        <end position="326"/>
    </location>
</feature>
<keyword evidence="1" id="KW-0732">Signal</keyword>
<dbReference type="EMBL" id="JABEPP010000003">
    <property type="protein sequence ID" value="NNM73270.1"/>
    <property type="molecule type" value="Genomic_DNA"/>
</dbReference>
<protein>
    <recommendedName>
        <fullName evidence="4">Carboxypeptidase regulatory-like domain-containing protein</fullName>
    </recommendedName>
</protein>
<evidence type="ECO:0008006" key="4">
    <source>
        <dbReference type="Google" id="ProtNLM"/>
    </source>
</evidence>
<accession>A0A849IB57</accession>
<comment type="caution">
    <text evidence="2">The sequence shown here is derived from an EMBL/GenBank/DDBJ whole genome shotgun (WGS) entry which is preliminary data.</text>
</comment>
<sequence>MVMGFRRFGIAAALLGLLAQPAVAQSLTGPAPSPNGLLGTMPPPPAAAPTIPLPGGAIGVAPPPPAVPGPAPAADAANLSLAAVFSADGRPIRSGLVWRVFAESGVEARPKLIAKSTAAAPTISLSPGSYTVHVAYGFATASRRISVSNGGASERLAVNGGALKLAGAIGDSPISPDRLSFSVFLPVGNDSEGRLVVGNVRAGEIIRLPEGSYHVVSTYGESNAIMRVDLKVEAGRLTEATVNHRAATVTLKLVAAPGGEAFAGTAFSVLTPGGDVIREAIGAFPTVTLAEGEYMVIARHDGRVYTREFKVESGLDRDIEVLAGNS</sequence>